<dbReference type="Proteomes" id="UP000029052">
    <property type="component" value="Unassembled WGS sequence"/>
</dbReference>
<comment type="caution">
    <text evidence="1">The sequence shown here is derived from an EMBL/GenBank/DDBJ whole genome shotgun (WGS) entry which is preliminary data.</text>
</comment>
<reference evidence="1 2" key="1">
    <citation type="submission" date="2014-03" db="EMBL/GenBank/DDBJ databases">
        <title>Genomics of Bifidobacteria.</title>
        <authorList>
            <person name="Ventura M."/>
            <person name="Milani C."/>
            <person name="Lugli G.A."/>
        </authorList>
    </citation>
    <scope>NUCLEOTIDE SEQUENCE [LARGE SCALE GENOMIC DNA]</scope>
    <source>
        <strain evidence="1 2">LMG 11591</strain>
    </source>
</reference>
<dbReference type="InterPro" id="IPR011050">
    <property type="entry name" value="Pectin_lyase_fold/virulence"/>
</dbReference>
<evidence type="ECO:0008006" key="3">
    <source>
        <dbReference type="Google" id="ProtNLM"/>
    </source>
</evidence>
<accession>A0A087BCA5</accession>
<dbReference type="RefSeq" id="WP_051126581.1">
    <property type="nucleotide sequence ID" value="NZ_JGZB01000003.1"/>
</dbReference>
<dbReference type="EMBL" id="JGZB01000003">
    <property type="protein sequence ID" value="KFI68655.1"/>
    <property type="molecule type" value="Genomic_DNA"/>
</dbReference>
<dbReference type="Gene3D" id="2.160.20.10">
    <property type="entry name" value="Single-stranded right-handed beta-helix, Pectin lyase-like"/>
    <property type="match status" value="1"/>
</dbReference>
<sequence>MRTYYVSSSLGNDAHDGLSEQSAFASLGMVNALSLGPGDRVLLRRGDTFTDQYLHPRGSGAPDSPITIGAYGDADAPAPHIAANGSGVWQQDYRAPIGGSPHRNRGPVSTAVLLRDMAYVEVRDLEISNRRVDDTDGLRFNDLEVMDRTGVAVIAENAGTIRHVLLERLHVHDVDGNIYIKHMANGGIQVLAHMPEITAGPDANPAISRFDDIRITGCRVERTTRWGIAVGYTAWLNMIDHGARDERGAWTNTFDYGDGTIADETLETYGATNVRIDHNIVEDAGGDAITVMYALRPLVDHNISRRAARFIRSDIYTATANDRVAAAIWPWRCKDAVFEYNEAYDTLNADHGNGDGQAWDADFGDGTIYRHNYSSGNSGGTVMFCEAMAVRSEFVGNTAVNDHMGAIDIPKNPDAWVHGNTFLLADDCEPLRLDRATGAALIERNNFIRLSAVSHGKEEEQQQTKRATVWHPEGSDVRWRANIYVGFEGSPPEDREALSS</sequence>
<dbReference type="InterPro" id="IPR006626">
    <property type="entry name" value="PbH1"/>
</dbReference>
<dbReference type="AlphaFoldDB" id="A0A087BCA5"/>
<protein>
    <recommendedName>
        <fullName evidence="3">Right handed beta helix domain-containing protein</fullName>
    </recommendedName>
</protein>
<dbReference type="InterPro" id="IPR012334">
    <property type="entry name" value="Pectin_lyas_fold"/>
</dbReference>
<evidence type="ECO:0000313" key="2">
    <source>
        <dbReference type="Proteomes" id="UP000029052"/>
    </source>
</evidence>
<dbReference type="SMART" id="SM00710">
    <property type="entry name" value="PbH1"/>
    <property type="match status" value="5"/>
</dbReference>
<dbReference type="SUPFAM" id="SSF51126">
    <property type="entry name" value="Pectin lyase-like"/>
    <property type="match status" value="1"/>
</dbReference>
<keyword evidence="2" id="KW-1185">Reference proteome</keyword>
<dbReference type="STRING" id="1692.BMAGN_0521"/>
<name>A0A087BCA5_9BIFI</name>
<evidence type="ECO:0000313" key="1">
    <source>
        <dbReference type="EMBL" id="KFI68655.1"/>
    </source>
</evidence>
<dbReference type="eggNOG" id="COG5434">
    <property type="taxonomic scope" value="Bacteria"/>
</dbReference>
<organism evidence="1 2">
    <name type="scientific">Bifidobacterium magnum</name>
    <dbReference type="NCBI Taxonomy" id="1692"/>
    <lineage>
        <taxon>Bacteria</taxon>
        <taxon>Bacillati</taxon>
        <taxon>Actinomycetota</taxon>
        <taxon>Actinomycetes</taxon>
        <taxon>Bifidobacteriales</taxon>
        <taxon>Bifidobacteriaceae</taxon>
        <taxon>Bifidobacterium</taxon>
    </lineage>
</organism>
<proteinExistence type="predicted"/>
<gene>
    <name evidence="1" type="ORF">BMAGN_0521</name>
</gene>